<keyword evidence="2" id="KW-1185">Reference proteome</keyword>
<reference evidence="1 2" key="1">
    <citation type="submission" date="2019-05" db="EMBL/GenBank/DDBJ databases">
        <title>Another draft genome of Portunus trituberculatus and its Hox gene families provides insights of decapod evolution.</title>
        <authorList>
            <person name="Jeong J.-H."/>
            <person name="Song I."/>
            <person name="Kim S."/>
            <person name="Choi T."/>
            <person name="Kim D."/>
            <person name="Ryu S."/>
            <person name="Kim W."/>
        </authorList>
    </citation>
    <scope>NUCLEOTIDE SEQUENCE [LARGE SCALE GENOMIC DNA]</scope>
    <source>
        <tissue evidence="1">Muscle</tissue>
    </source>
</reference>
<protein>
    <submittedName>
        <fullName evidence="1">Uncharacterized protein</fullName>
    </submittedName>
</protein>
<sequence>MGEEIILKRSEDYNCDSRKTHKWVICFNMQDTNKYQGGYSITWIGV</sequence>
<name>A0A5B7DHM7_PORTR</name>
<organism evidence="1 2">
    <name type="scientific">Portunus trituberculatus</name>
    <name type="common">Swimming crab</name>
    <name type="synonym">Neptunus trituberculatus</name>
    <dbReference type="NCBI Taxonomy" id="210409"/>
    <lineage>
        <taxon>Eukaryota</taxon>
        <taxon>Metazoa</taxon>
        <taxon>Ecdysozoa</taxon>
        <taxon>Arthropoda</taxon>
        <taxon>Crustacea</taxon>
        <taxon>Multicrustacea</taxon>
        <taxon>Malacostraca</taxon>
        <taxon>Eumalacostraca</taxon>
        <taxon>Eucarida</taxon>
        <taxon>Decapoda</taxon>
        <taxon>Pleocyemata</taxon>
        <taxon>Brachyura</taxon>
        <taxon>Eubrachyura</taxon>
        <taxon>Portunoidea</taxon>
        <taxon>Portunidae</taxon>
        <taxon>Portuninae</taxon>
        <taxon>Portunus</taxon>
    </lineage>
</organism>
<dbReference type="Proteomes" id="UP000324222">
    <property type="component" value="Unassembled WGS sequence"/>
</dbReference>
<proteinExistence type="predicted"/>
<comment type="caution">
    <text evidence="1">The sequence shown here is derived from an EMBL/GenBank/DDBJ whole genome shotgun (WGS) entry which is preliminary data.</text>
</comment>
<dbReference type="EMBL" id="VSRR010000896">
    <property type="protein sequence ID" value="MPC20653.1"/>
    <property type="molecule type" value="Genomic_DNA"/>
</dbReference>
<evidence type="ECO:0000313" key="2">
    <source>
        <dbReference type="Proteomes" id="UP000324222"/>
    </source>
</evidence>
<dbReference type="AlphaFoldDB" id="A0A5B7DHM7"/>
<evidence type="ECO:0000313" key="1">
    <source>
        <dbReference type="EMBL" id="MPC20653.1"/>
    </source>
</evidence>
<accession>A0A5B7DHM7</accession>
<gene>
    <name evidence="1" type="ORF">E2C01_013606</name>
</gene>